<proteinExistence type="predicted"/>
<feature type="compositionally biased region" description="Polar residues" evidence="1">
    <location>
        <begin position="170"/>
        <end position="187"/>
    </location>
</feature>
<evidence type="ECO:0000313" key="3">
    <source>
        <dbReference type="Proteomes" id="UP001472677"/>
    </source>
</evidence>
<dbReference type="EMBL" id="JBBPBM010000187">
    <property type="protein sequence ID" value="KAK8501499.1"/>
    <property type="molecule type" value="Genomic_DNA"/>
</dbReference>
<comment type="caution">
    <text evidence="2">The sequence shown here is derived from an EMBL/GenBank/DDBJ whole genome shotgun (WGS) entry which is preliminary data.</text>
</comment>
<feature type="compositionally biased region" description="Basic and acidic residues" evidence="1">
    <location>
        <begin position="237"/>
        <end position="251"/>
    </location>
</feature>
<protein>
    <submittedName>
        <fullName evidence="2">Uncharacterized protein</fullName>
    </submittedName>
</protein>
<evidence type="ECO:0000256" key="1">
    <source>
        <dbReference type="SAM" id="MobiDB-lite"/>
    </source>
</evidence>
<accession>A0ABR2B5A8</accession>
<evidence type="ECO:0000313" key="2">
    <source>
        <dbReference type="EMBL" id="KAK8501499.1"/>
    </source>
</evidence>
<sequence>MKGKAINEDVKGRRNSPEMEKIEGNVEKAPQDTGGMNENIEKIEADFTDISSKKVIINKDRTPQKQRSFNISEGSSSSESRSPANGDPKRSHEIDASLKIGSIGKHPNNGREDIALGNSKREPNWAELLFKNEGAQKLEGEVRTGDEGLPIPVGKDPSGLEEGELENKETGLSLNQSKTPTKVNFSSVIPDDHNVTAVRSLGERSDPRTLLQKEGEEALRIDQGEDEPFTSSDQEENWSRAERIQDKSITKKERKRRDRAAHKEKQLNIGAEVSELSGRSLSESDLIEHKETLIKRAKRFSWL</sequence>
<feature type="region of interest" description="Disordered" evidence="1">
    <location>
        <begin position="1"/>
        <end position="120"/>
    </location>
</feature>
<feature type="compositionally biased region" description="Basic and acidic residues" evidence="1">
    <location>
        <begin position="109"/>
        <end position="120"/>
    </location>
</feature>
<feature type="region of interest" description="Disordered" evidence="1">
    <location>
        <begin position="140"/>
        <end position="266"/>
    </location>
</feature>
<feature type="compositionally biased region" description="Acidic residues" evidence="1">
    <location>
        <begin position="224"/>
        <end position="236"/>
    </location>
</feature>
<gene>
    <name evidence="2" type="ORF">V6N12_010247</name>
</gene>
<reference evidence="2 3" key="1">
    <citation type="journal article" date="2024" name="G3 (Bethesda)">
        <title>Genome assembly of Hibiscus sabdariffa L. provides insights into metabolisms of medicinal natural products.</title>
        <authorList>
            <person name="Kim T."/>
        </authorList>
    </citation>
    <scope>NUCLEOTIDE SEQUENCE [LARGE SCALE GENOMIC DNA]</scope>
    <source>
        <strain evidence="2">TK-2024</strain>
        <tissue evidence="2">Old leaves</tissue>
    </source>
</reference>
<feature type="compositionally biased region" description="Low complexity" evidence="1">
    <location>
        <begin position="72"/>
        <end position="82"/>
    </location>
</feature>
<keyword evidence="3" id="KW-1185">Reference proteome</keyword>
<name>A0ABR2B5A8_9ROSI</name>
<feature type="compositionally biased region" description="Basic and acidic residues" evidence="1">
    <location>
        <begin position="201"/>
        <end position="223"/>
    </location>
</feature>
<feature type="compositionally biased region" description="Basic and acidic residues" evidence="1">
    <location>
        <begin position="87"/>
        <end position="96"/>
    </location>
</feature>
<dbReference type="Proteomes" id="UP001472677">
    <property type="component" value="Unassembled WGS sequence"/>
</dbReference>
<organism evidence="2 3">
    <name type="scientific">Hibiscus sabdariffa</name>
    <name type="common">roselle</name>
    <dbReference type="NCBI Taxonomy" id="183260"/>
    <lineage>
        <taxon>Eukaryota</taxon>
        <taxon>Viridiplantae</taxon>
        <taxon>Streptophyta</taxon>
        <taxon>Embryophyta</taxon>
        <taxon>Tracheophyta</taxon>
        <taxon>Spermatophyta</taxon>
        <taxon>Magnoliopsida</taxon>
        <taxon>eudicotyledons</taxon>
        <taxon>Gunneridae</taxon>
        <taxon>Pentapetalae</taxon>
        <taxon>rosids</taxon>
        <taxon>malvids</taxon>
        <taxon>Malvales</taxon>
        <taxon>Malvaceae</taxon>
        <taxon>Malvoideae</taxon>
        <taxon>Hibiscus</taxon>
    </lineage>
</organism>
<feature type="compositionally biased region" description="Basic and acidic residues" evidence="1">
    <location>
        <begin position="1"/>
        <end position="30"/>
    </location>
</feature>